<dbReference type="AlphaFoldDB" id="X1SR94"/>
<comment type="caution">
    <text evidence="1">The sequence shown here is derived from an EMBL/GenBank/DDBJ whole genome shotgun (WGS) entry which is preliminary data.</text>
</comment>
<gene>
    <name evidence="1" type="ORF">S12H4_16362</name>
</gene>
<protein>
    <submittedName>
        <fullName evidence="1">Uncharacterized protein</fullName>
    </submittedName>
</protein>
<sequence length="49" mass="5444">MEKRGCDMKSMAWLLAAVSGMSITQLRLVLRFAEFLAERGAELKPSSVD</sequence>
<feature type="non-terminal residue" evidence="1">
    <location>
        <position position="49"/>
    </location>
</feature>
<proteinExistence type="predicted"/>
<dbReference type="EMBL" id="BARW01007909">
    <property type="protein sequence ID" value="GAI77875.1"/>
    <property type="molecule type" value="Genomic_DNA"/>
</dbReference>
<organism evidence="1">
    <name type="scientific">marine sediment metagenome</name>
    <dbReference type="NCBI Taxonomy" id="412755"/>
    <lineage>
        <taxon>unclassified sequences</taxon>
        <taxon>metagenomes</taxon>
        <taxon>ecological metagenomes</taxon>
    </lineage>
</organism>
<reference evidence="1" key="1">
    <citation type="journal article" date="2014" name="Front. Microbiol.">
        <title>High frequency of phylogenetically diverse reductive dehalogenase-homologous genes in deep subseafloor sedimentary metagenomes.</title>
        <authorList>
            <person name="Kawai M."/>
            <person name="Futagami T."/>
            <person name="Toyoda A."/>
            <person name="Takaki Y."/>
            <person name="Nishi S."/>
            <person name="Hori S."/>
            <person name="Arai W."/>
            <person name="Tsubouchi T."/>
            <person name="Morono Y."/>
            <person name="Uchiyama I."/>
            <person name="Ito T."/>
            <person name="Fujiyama A."/>
            <person name="Inagaki F."/>
            <person name="Takami H."/>
        </authorList>
    </citation>
    <scope>NUCLEOTIDE SEQUENCE</scope>
    <source>
        <strain evidence="1">Expedition CK06-06</strain>
    </source>
</reference>
<evidence type="ECO:0000313" key="1">
    <source>
        <dbReference type="EMBL" id="GAI77875.1"/>
    </source>
</evidence>
<accession>X1SR94</accession>
<name>X1SR94_9ZZZZ</name>